<organism evidence="5 6">
    <name type="scientific">Henriciella mobilis</name>
    <dbReference type="NCBI Taxonomy" id="2305467"/>
    <lineage>
        <taxon>Bacteria</taxon>
        <taxon>Pseudomonadati</taxon>
        <taxon>Pseudomonadota</taxon>
        <taxon>Alphaproteobacteria</taxon>
        <taxon>Hyphomonadales</taxon>
        <taxon>Hyphomonadaceae</taxon>
        <taxon>Henriciella</taxon>
    </lineage>
</organism>
<dbReference type="InterPro" id="IPR011549">
    <property type="entry name" value="RibD_C"/>
</dbReference>
<dbReference type="GO" id="GO:0008703">
    <property type="term" value="F:5-amino-6-(5-phosphoribosylamino)uracil reductase activity"/>
    <property type="evidence" value="ECO:0007669"/>
    <property type="project" value="InterPro"/>
</dbReference>
<sequence length="220" mass="23329">MTVRASVTLKIATSLDSRIALSNGVSQWITGPEARARAHQMRAAHDAVLVGIGTVLADDPLLTARTVPLPQMQPVRIVADSRLRAPSSARLLQSASAGKVVIAHGSELASKREAMPAGVETWAVGGVDGRVDPSELLRRARGEGLNRIFLEGGGQLAASFVRLGLVDRIEWFRAPIILGGDGLPAIAGLGLDAISKASHWRLKQSEKIGNDILESWVKAD</sequence>
<dbReference type="Gene3D" id="3.40.430.10">
    <property type="entry name" value="Dihydrofolate Reductase, subunit A"/>
    <property type="match status" value="1"/>
</dbReference>
<evidence type="ECO:0000313" key="5">
    <source>
        <dbReference type="EMBL" id="RIJ28160.1"/>
    </source>
</evidence>
<dbReference type="Proteomes" id="UP000266385">
    <property type="component" value="Unassembled WGS sequence"/>
</dbReference>
<protein>
    <submittedName>
        <fullName evidence="5">RibD family protein</fullName>
    </submittedName>
</protein>
<dbReference type="InterPro" id="IPR024072">
    <property type="entry name" value="DHFR-like_dom_sf"/>
</dbReference>
<dbReference type="EMBL" id="QWFX01000013">
    <property type="protein sequence ID" value="RIJ28160.1"/>
    <property type="molecule type" value="Genomic_DNA"/>
</dbReference>
<dbReference type="GO" id="GO:0009231">
    <property type="term" value="P:riboflavin biosynthetic process"/>
    <property type="evidence" value="ECO:0007669"/>
    <property type="project" value="UniProtKB-UniPathway"/>
</dbReference>
<name>A0A399R9Q9_9PROT</name>
<reference evidence="5 6" key="1">
    <citation type="submission" date="2018-08" db="EMBL/GenBank/DDBJ databases">
        <title>Henriciella mobilis sp. nov., isolated from seawater.</title>
        <authorList>
            <person name="Cheng H."/>
            <person name="Wu Y.-H."/>
            <person name="Xu X.-W."/>
            <person name="Guo L.-L."/>
        </authorList>
    </citation>
    <scope>NUCLEOTIDE SEQUENCE [LARGE SCALE GENOMIC DNA]</scope>
    <source>
        <strain evidence="5 6">JN25</strain>
    </source>
</reference>
<dbReference type="UniPathway" id="UPA00275"/>
<evidence type="ECO:0000256" key="2">
    <source>
        <dbReference type="ARBA" id="ARBA00022857"/>
    </source>
</evidence>
<dbReference type="InterPro" id="IPR002734">
    <property type="entry name" value="RibDG_C"/>
</dbReference>
<keyword evidence="2" id="KW-0521">NADP</keyword>
<evidence type="ECO:0000256" key="3">
    <source>
        <dbReference type="ARBA" id="ARBA00023002"/>
    </source>
</evidence>
<dbReference type="GO" id="GO:0050661">
    <property type="term" value="F:NADP binding"/>
    <property type="evidence" value="ECO:0007669"/>
    <property type="project" value="InterPro"/>
</dbReference>
<dbReference type="InterPro" id="IPR050765">
    <property type="entry name" value="Riboflavin_Biosynth_HTPR"/>
</dbReference>
<dbReference type="PANTHER" id="PTHR38011">
    <property type="entry name" value="DIHYDROFOLATE REDUCTASE FAMILY PROTEIN (AFU_ORTHOLOGUE AFUA_8G06820)"/>
    <property type="match status" value="1"/>
</dbReference>
<accession>A0A399R9Q9</accession>
<evidence type="ECO:0000313" key="6">
    <source>
        <dbReference type="Proteomes" id="UP000266385"/>
    </source>
</evidence>
<evidence type="ECO:0000259" key="4">
    <source>
        <dbReference type="Pfam" id="PF01872"/>
    </source>
</evidence>
<dbReference type="NCBIfam" id="TIGR00227">
    <property type="entry name" value="ribD_Cterm"/>
    <property type="match status" value="1"/>
</dbReference>
<dbReference type="PANTHER" id="PTHR38011:SF7">
    <property type="entry name" value="2,5-DIAMINO-6-RIBOSYLAMINO-4(3H)-PYRIMIDINONE 5'-PHOSPHATE REDUCTASE"/>
    <property type="match status" value="1"/>
</dbReference>
<evidence type="ECO:0000256" key="1">
    <source>
        <dbReference type="ARBA" id="ARBA00005104"/>
    </source>
</evidence>
<dbReference type="SUPFAM" id="SSF53597">
    <property type="entry name" value="Dihydrofolate reductase-like"/>
    <property type="match status" value="1"/>
</dbReference>
<keyword evidence="6" id="KW-1185">Reference proteome</keyword>
<feature type="domain" description="Bacterial bifunctional deaminase-reductase C-terminal" evidence="4">
    <location>
        <begin position="6"/>
        <end position="213"/>
    </location>
</feature>
<proteinExistence type="predicted"/>
<comment type="caution">
    <text evidence="5">The sequence shown here is derived from an EMBL/GenBank/DDBJ whole genome shotgun (WGS) entry which is preliminary data.</text>
</comment>
<dbReference type="OrthoDB" id="9800865at2"/>
<dbReference type="AlphaFoldDB" id="A0A399R9Q9"/>
<keyword evidence="3" id="KW-0560">Oxidoreductase</keyword>
<gene>
    <name evidence="5" type="ORF">D1223_12165</name>
</gene>
<dbReference type="Pfam" id="PF01872">
    <property type="entry name" value="RibD_C"/>
    <property type="match status" value="1"/>
</dbReference>
<comment type="pathway">
    <text evidence="1">Cofactor biosynthesis; riboflavin biosynthesis.</text>
</comment>